<dbReference type="Proteomes" id="UP000295129">
    <property type="component" value="Unassembled WGS sequence"/>
</dbReference>
<name>A0A4R6DUQ9_9RHOO</name>
<evidence type="ECO:0000313" key="2">
    <source>
        <dbReference type="EMBL" id="TDN48921.1"/>
    </source>
</evidence>
<keyword evidence="1" id="KW-0812">Transmembrane</keyword>
<evidence type="ECO:0000313" key="3">
    <source>
        <dbReference type="Proteomes" id="UP000295129"/>
    </source>
</evidence>
<protein>
    <submittedName>
        <fullName evidence="2">Uncharacterized protein</fullName>
    </submittedName>
</protein>
<accession>A0A4R6DUQ9</accession>
<keyword evidence="3" id="KW-1185">Reference proteome</keyword>
<evidence type="ECO:0000256" key="1">
    <source>
        <dbReference type="SAM" id="Phobius"/>
    </source>
</evidence>
<dbReference type="OrthoDB" id="6712406at2"/>
<comment type="caution">
    <text evidence="2">The sequence shown here is derived from an EMBL/GenBank/DDBJ whole genome shotgun (WGS) entry which is preliminary data.</text>
</comment>
<dbReference type="AlphaFoldDB" id="A0A4R6DUQ9"/>
<proteinExistence type="predicted"/>
<keyword evidence="1" id="KW-1133">Transmembrane helix</keyword>
<organism evidence="2 3">
    <name type="scientific">Azoarcus indigens</name>
    <dbReference type="NCBI Taxonomy" id="29545"/>
    <lineage>
        <taxon>Bacteria</taxon>
        <taxon>Pseudomonadati</taxon>
        <taxon>Pseudomonadota</taxon>
        <taxon>Betaproteobacteria</taxon>
        <taxon>Rhodocyclales</taxon>
        <taxon>Zoogloeaceae</taxon>
        <taxon>Azoarcus</taxon>
    </lineage>
</organism>
<reference evidence="2 3" key="1">
    <citation type="submission" date="2019-03" db="EMBL/GenBank/DDBJ databases">
        <title>Genomic Encyclopedia of Type Strains, Phase IV (KMG-IV): sequencing the most valuable type-strain genomes for metagenomic binning, comparative biology and taxonomic classification.</title>
        <authorList>
            <person name="Goeker M."/>
        </authorList>
    </citation>
    <scope>NUCLEOTIDE SEQUENCE [LARGE SCALE GENOMIC DNA]</scope>
    <source>
        <strain evidence="2 3">DSM 12121</strain>
    </source>
</reference>
<sequence>MSSLLFFLLVQMALPPLLGYLVHLHLKEATRGILLDLCGTEARADYWVRTLGLLMVLTPLCAVLLFGGTLSAAPLQEALRRVASLSVLGVLAAVAVTTRAVWRRLPQRELP</sequence>
<feature type="transmembrane region" description="Helical" evidence="1">
    <location>
        <begin position="82"/>
        <end position="102"/>
    </location>
</feature>
<dbReference type="EMBL" id="SNVV01000013">
    <property type="protein sequence ID" value="TDN48921.1"/>
    <property type="molecule type" value="Genomic_DNA"/>
</dbReference>
<feature type="transmembrane region" description="Helical" evidence="1">
    <location>
        <begin position="46"/>
        <end position="70"/>
    </location>
</feature>
<gene>
    <name evidence="2" type="ORF">C7389_11342</name>
</gene>
<dbReference type="RefSeq" id="WP_133592995.1">
    <property type="nucleotide sequence ID" value="NZ_SNVV01000013.1"/>
</dbReference>
<keyword evidence="1" id="KW-0472">Membrane</keyword>